<sequence length="91" mass="9974">MVGGLQANRADLEDRDVADRHPDTIKLEIDVAREQFAATVDSLAERANPRRLAGDLKARVVEFGRRPAVIAALVSCAVLTVIVVVRKVKNR</sequence>
<dbReference type="InterPro" id="IPR022062">
    <property type="entry name" value="DUF3618"/>
</dbReference>
<keyword evidence="1" id="KW-0812">Transmembrane</keyword>
<reference evidence="2" key="1">
    <citation type="journal article" date="1993" name="Mol. Microbiol.">
        <title>Use of an ordered cosmid library to deduce the genomic organization of Mycobacterium leprae.</title>
        <authorList>
            <person name="Eiglmeier K."/>
            <person name="Honore N."/>
            <person name="Woods S.A."/>
            <person name="Caudron B."/>
            <person name="Cole S.T."/>
        </authorList>
    </citation>
    <scope>NUCLEOTIDE SEQUENCE</scope>
</reference>
<reference evidence="2" key="2">
    <citation type="submission" date="1997-06" db="EMBL/GenBank/DDBJ databases">
        <authorList>
            <person name="Oliver K."/>
            <person name="Harris D."/>
        </authorList>
    </citation>
    <scope>NUCLEOTIDE SEQUENCE</scope>
</reference>
<keyword evidence="1" id="KW-0472">Membrane</keyword>
<evidence type="ECO:0008006" key="3">
    <source>
        <dbReference type="Google" id="ProtNLM"/>
    </source>
</evidence>
<dbReference type="AlphaFoldDB" id="O07706"/>
<organism evidence="2">
    <name type="scientific">Mycobacterium leprae</name>
    <dbReference type="NCBI Taxonomy" id="1769"/>
    <lineage>
        <taxon>Bacteria</taxon>
        <taxon>Bacillati</taxon>
        <taxon>Actinomycetota</taxon>
        <taxon>Actinomycetes</taxon>
        <taxon>Mycobacteriales</taxon>
        <taxon>Mycobacteriaceae</taxon>
        <taxon>Mycobacterium</taxon>
    </lineage>
</organism>
<evidence type="ECO:0000313" key="2">
    <source>
        <dbReference type="EMBL" id="CAB09906.1"/>
    </source>
</evidence>
<accession>O07706</accession>
<name>O07706_MYCLR</name>
<keyword evidence="1" id="KW-1133">Transmembrane helix</keyword>
<dbReference type="EMBL" id="Z97179">
    <property type="protein sequence ID" value="CAB09906.1"/>
    <property type="molecule type" value="Genomic_DNA"/>
</dbReference>
<dbReference type="Pfam" id="PF12277">
    <property type="entry name" value="DUF3618"/>
    <property type="match status" value="1"/>
</dbReference>
<evidence type="ECO:0000256" key="1">
    <source>
        <dbReference type="SAM" id="Phobius"/>
    </source>
</evidence>
<reference evidence="2" key="3">
    <citation type="submission" date="1997-06" db="EMBL/GenBank/DDBJ databases">
        <authorList>
            <person name="Parkhill J."/>
            <person name="Barrell B.G."/>
            <person name="Rajandream M.A."/>
        </authorList>
    </citation>
    <scope>NUCLEOTIDE SEQUENCE</scope>
</reference>
<feature type="transmembrane region" description="Helical" evidence="1">
    <location>
        <begin position="68"/>
        <end position="85"/>
    </location>
</feature>
<proteinExistence type="predicted"/>
<protein>
    <recommendedName>
        <fullName evidence="3">DUF3618 domain-containing protein</fullName>
    </recommendedName>
</protein>
<gene>
    <name evidence="2" type="primary">MLCL383.32</name>
</gene>